<dbReference type="FunFam" id="3.40.140.10:FF:000005">
    <property type="entry name" value="tRNA-specific adenosine deaminase"/>
    <property type="match status" value="1"/>
</dbReference>
<dbReference type="Gene3D" id="3.40.140.10">
    <property type="entry name" value="Cytidine Deaminase, domain 2"/>
    <property type="match status" value="1"/>
</dbReference>
<dbReference type="GO" id="GO:0052717">
    <property type="term" value="F:tRNA-specific adenosine-34 deaminase activity"/>
    <property type="evidence" value="ECO:0007669"/>
    <property type="project" value="UniProtKB-UniRule"/>
</dbReference>
<dbReference type="EC" id="3.5.4.33" evidence="8"/>
<evidence type="ECO:0000313" key="11">
    <source>
        <dbReference type="Proteomes" id="UP000614410"/>
    </source>
</evidence>
<organism evidence="10 11">
    <name type="scientific">Candidatus Amunia macphersoniae</name>
    <dbReference type="NCBI Taxonomy" id="3127014"/>
    <lineage>
        <taxon>Bacteria</taxon>
        <taxon>Bacillati</taxon>
        <taxon>Candidatus Dormiibacterota</taxon>
        <taxon>Candidatus Dormibacteria</taxon>
        <taxon>Candidatus Aeolococcales</taxon>
        <taxon>Candidatus Aeolococcaceae</taxon>
        <taxon>Candidatus Amunia</taxon>
    </lineage>
</organism>
<dbReference type="PANTHER" id="PTHR11079:SF202">
    <property type="entry name" value="TRNA-SPECIFIC ADENOSINE DEAMINASE"/>
    <property type="match status" value="1"/>
</dbReference>
<dbReference type="GO" id="GO:0002100">
    <property type="term" value="P:tRNA wobble adenosine to inosine editing"/>
    <property type="evidence" value="ECO:0007669"/>
    <property type="project" value="UniProtKB-UniRule"/>
</dbReference>
<dbReference type="InterPro" id="IPR028883">
    <property type="entry name" value="tRNA_aden_deaminase"/>
</dbReference>
<evidence type="ECO:0000256" key="5">
    <source>
        <dbReference type="ARBA" id="ARBA00022801"/>
    </source>
</evidence>
<evidence type="ECO:0000313" key="10">
    <source>
        <dbReference type="EMBL" id="MBJ7608827.1"/>
    </source>
</evidence>
<comment type="function">
    <text evidence="8">Catalyzes the deamination of adenosine to inosine at the wobble position 34 of tRNA(Arg2).</text>
</comment>
<keyword evidence="3 8" id="KW-0819">tRNA processing</keyword>
<dbReference type="PANTHER" id="PTHR11079">
    <property type="entry name" value="CYTOSINE DEAMINASE FAMILY MEMBER"/>
    <property type="match status" value="1"/>
</dbReference>
<keyword evidence="6 8" id="KW-0862">Zinc</keyword>
<dbReference type="InterPro" id="IPR016193">
    <property type="entry name" value="Cytidine_deaminase-like"/>
</dbReference>
<feature type="binding site" evidence="8">
    <location>
        <position position="79"/>
    </location>
    <ligand>
        <name>Zn(2+)</name>
        <dbReference type="ChEBI" id="CHEBI:29105"/>
        <note>catalytic</note>
    </ligand>
</feature>
<keyword evidence="4 8" id="KW-0479">Metal-binding</keyword>
<dbReference type="CDD" id="cd01285">
    <property type="entry name" value="nucleoside_deaminase"/>
    <property type="match status" value="1"/>
</dbReference>
<evidence type="ECO:0000256" key="2">
    <source>
        <dbReference type="ARBA" id="ARBA00011738"/>
    </source>
</evidence>
<comment type="similarity">
    <text evidence="1">Belongs to the cytidine and deoxycytidylate deaminase family. ADAT2 subfamily.</text>
</comment>
<reference evidence="10 11" key="1">
    <citation type="submission" date="2020-10" db="EMBL/GenBank/DDBJ databases">
        <title>Ca. Dormibacterota MAGs.</title>
        <authorList>
            <person name="Montgomery K."/>
        </authorList>
    </citation>
    <scope>NUCLEOTIDE SEQUENCE [LARGE SCALE GENOMIC DNA]</scope>
    <source>
        <strain evidence="10">Mitchell_Peninsula_5</strain>
    </source>
</reference>
<dbReference type="GO" id="GO:0008270">
    <property type="term" value="F:zinc ion binding"/>
    <property type="evidence" value="ECO:0007669"/>
    <property type="project" value="UniProtKB-UniRule"/>
</dbReference>
<comment type="cofactor">
    <cofactor evidence="8">
        <name>Zn(2+)</name>
        <dbReference type="ChEBI" id="CHEBI:29105"/>
    </cofactor>
    <text evidence="8">Binds 1 zinc ion per subunit.</text>
</comment>
<evidence type="ECO:0000256" key="4">
    <source>
        <dbReference type="ARBA" id="ARBA00022723"/>
    </source>
</evidence>
<dbReference type="AlphaFoldDB" id="A0A934N9A4"/>
<dbReference type="PROSITE" id="PS51747">
    <property type="entry name" value="CYT_DCMP_DEAMINASES_2"/>
    <property type="match status" value="1"/>
</dbReference>
<comment type="caution">
    <text evidence="10">The sequence shown here is derived from an EMBL/GenBank/DDBJ whole genome shotgun (WGS) entry which is preliminary data.</text>
</comment>
<evidence type="ECO:0000256" key="8">
    <source>
        <dbReference type="HAMAP-Rule" id="MF_00972"/>
    </source>
</evidence>
<evidence type="ECO:0000259" key="9">
    <source>
        <dbReference type="PROSITE" id="PS51747"/>
    </source>
</evidence>
<dbReference type="InterPro" id="IPR058535">
    <property type="entry name" value="MafB19-deam"/>
</dbReference>
<evidence type="ECO:0000256" key="3">
    <source>
        <dbReference type="ARBA" id="ARBA00022694"/>
    </source>
</evidence>
<feature type="binding site" evidence="8">
    <location>
        <position position="76"/>
    </location>
    <ligand>
        <name>Zn(2+)</name>
        <dbReference type="ChEBI" id="CHEBI:29105"/>
        <note>catalytic</note>
    </ligand>
</feature>
<dbReference type="HAMAP" id="MF_00972">
    <property type="entry name" value="tRNA_aden_deaminase"/>
    <property type="match status" value="1"/>
</dbReference>
<comment type="subunit">
    <text evidence="2 8">Homodimer.</text>
</comment>
<comment type="catalytic activity">
    <reaction evidence="7 8">
        <text>adenosine(34) in tRNA + H2O + H(+) = inosine(34) in tRNA + NH4(+)</text>
        <dbReference type="Rhea" id="RHEA:43168"/>
        <dbReference type="Rhea" id="RHEA-COMP:10373"/>
        <dbReference type="Rhea" id="RHEA-COMP:10374"/>
        <dbReference type="ChEBI" id="CHEBI:15377"/>
        <dbReference type="ChEBI" id="CHEBI:15378"/>
        <dbReference type="ChEBI" id="CHEBI:28938"/>
        <dbReference type="ChEBI" id="CHEBI:74411"/>
        <dbReference type="ChEBI" id="CHEBI:82852"/>
        <dbReference type="EC" id="3.5.4.33"/>
    </reaction>
</comment>
<dbReference type="PROSITE" id="PS00903">
    <property type="entry name" value="CYT_DCMP_DEAMINASES_1"/>
    <property type="match status" value="1"/>
</dbReference>
<feature type="active site" description="Proton donor" evidence="8">
    <location>
        <position position="48"/>
    </location>
</feature>
<dbReference type="Proteomes" id="UP000614410">
    <property type="component" value="Unassembled WGS sequence"/>
</dbReference>
<evidence type="ECO:0000256" key="7">
    <source>
        <dbReference type="ARBA" id="ARBA00048045"/>
    </source>
</evidence>
<evidence type="ECO:0000256" key="6">
    <source>
        <dbReference type="ARBA" id="ARBA00022833"/>
    </source>
</evidence>
<keyword evidence="5 8" id="KW-0378">Hydrolase</keyword>
<dbReference type="EMBL" id="JAEKNN010000025">
    <property type="protein sequence ID" value="MBJ7608827.1"/>
    <property type="molecule type" value="Genomic_DNA"/>
</dbReference>
<dbReference type="SUPFAM" id="SSF53927">
    <property type="entry name" value="Cytidine deaminase-like"/>
    <property type="match status" value="1"/>
</dbReference>
<proteinExistence type="inferred from homology"/>
<protein>
    <recommendedName>
        <fullName evidence="8">tRNA-specific adenosine deaminase</fullName>
        <ecNumber evidence="8">3.5.4.33</ecNumber>
    </recommendedName>
</protein>
<dbReference type="InterPro" id="IPR016192">
    <property type="entry name" value="APOBEC/CMP_deaminase_Zn-bd"/>
</dbReference>
<feature type="domain" description="CMP/dCMP-type deaminase" evidence="9">
    <location>
        <begin position="1"/>
        <end position="106"/>
    </location>
</feature>
<dbReference type="Pfam" id="PF14437">
    <property type="entry name" value="MafB19-deam"/>
    <property type="match status" value="1"/>
</dbReference>
<gene>
    <name evidence="8" type="primary">tadA</name>
    <name evidence="10" type="ORF">JF887_05285</name>
</gene>
<name>A0A934N9A4_9BACT</name>
<feature type="binding site" evidence="8">
    <location>
        <position position="46"/>
    </location>
    <ligand>
        <name>Zn(2+)</name>
        <dbReference type="ChEBI" id="CHEBI:29105"/>
        <note>catalytic</note>
    </ligand>
</feature>
<dbReference type="NCBIfam" id="NF008113">
    <property type="entry name" value="PRK10860.1"/>
    <property type="match status" value="1"/>
</dbReference>
<sequence>MRRAMALARAAGRRGEVPVGAVAVRHNQVIAAASNRIERSRDATAHAEMLVLRRAAAVVGGWRLSGVTVVVTLEPCPMCAGAMVQARVDRCVYGARDPKKGADGSVYDVLRNHANNHRVDVTDGVLGAQCGLLLSDFFAARRRAIRQRDMSADAR</sequence>
<dbReference type="InterPro" id="IPR002125">
    <property type="entry name" value="CMP_dCMP_dom"/>
</dbReference>
<evidence type="ECO:0000256" key="1">
    <source>
        <dbReference type="ARBA" id="ARBA00010669"/>
    </source>
</evidence>
<accession>A0A934N9A4</accession>